<proteinExistence type="inferred from homology"/>
<organism evidence="8 9">
    <name type="scientific">Oopsacas minuta</name>
    <dbReference type="NCBI Taxonomy" id="111878"/>
    <lineage>
        <taxon>Eukaryota</taxon>
        <taxon>Metazoa</taxon>
        <taxon>Porifera</taxon>
        <taxon>Hexactinellida</taxon>
        <taxon>Hexasterophora</taxon>
        <taxon>Lyssacinosida</taxon>
        <taxon>Leucopsacidae</taxon>
        <taxon>Oopsacas</taxon>
    </lineage>
</organism>
<name>A0AAV7K5W8_9METZ</name>
<dbReference type="Gene3D" id="3.40.50.300">
    <property type="entry name" value="P-loop containing nucleotide triphosphate hydrolases"/>
    <property type="match status" value="1"/>
</dbReference>
<keyword evidence="3 5" id="KW-0808">Transferase</keyword>
<evidence type="ECO:0000256" key="5">
    <source>
        <dbReference type="RuleBase" id="RU365018"/>
    </source>
</evidence>
<accession>A0AAV7K5W8</accession>
<feature type="transmembrane region" description="Helical" evidence="6">
    <location>
        <begin position="7"/>
        <end position="25"/>
    </location>
</feature>
<dbReference type="InterPro" id="IPR000863">
    <property type="entry name" value="Sulfotransferase_dom"/>
</dbReference>
<evidence type="ECO:0000259" key="7">
    <source>
        <dbReference type="Pfam" id="PF00685"/>
    </source>
</evidence>
<evidence type="ECO:0000313" key="9">
    <source>
        <dbReference type="Proteomes" id="UP001165289"/>
    </source>
</evidence>
<dbReference type="AlphaFoldDB" id="A0AAV7K5W8"/>
<feature type="domain" description="Sulfotransferase" evidence="7">
    <location>
        <begin position="159"/>
        <end position="407"/>
    </location>
</feature>
<evidence type="ECO:0000256" key="6">
    <source>
        <dbReference type="SAM" id="Phobius"/>
    </source>
</evidence>
<sequence>MILQREIILDILLFIIFMYVGRTYISEVRRTNELREEMSNEILLGVDRQEYESNVSREEELALKVCKEEIQRKRAYLDKCIDYNVKQEQYKEQIELTEGRKEEGLQEILKIGQLELDECFKDRNGLKDKHPDCFPKVSKSPNEKNIFRNSSVNKIKYFILFLGHPRCGSSIIKAVLDAHPHVIIATESNAVQIWTNHVKKQIKFDRYDLFNILRNRSIFIADKIGRNVPAIEKYYTLQLPGLYMGEYKDYIHVIGDKEGLLMNIDRGFDDSEEFFRLLDRFQSFVGYPLKFFYIVRNPYDLIATMYLYSISAELRQELFTNNRTLKSTQSLSNMVRNHVASFKKLQRHINHYGERLLTLYNEDLISNPKLFIRRMCNHMGIYCNDYYIEKTSAKAFSSVTRSRYSVEWKQDAKNLVDTAIRNYPFLNRYSFED</sequence>
<keyword evidence="6" id="KW-0472">Membrane</keyword>
<evidence type="ECO:0000256" key="3">
    <source>
        <dbReference type="ARBA" id="ARBA00022679"/>
    </source>
</evidence>
<dbReference type="PANTHER" id="PTHR12788:SF8">
    <property type="entry name" value="PROTEIN-TYROSINE SULFOTRANSFERASE"/>
    <property type="match status" value="1"/>
</dbReference>
<dbReference type="EC" id="2.8.2.20" evidence="2 5"/>
<keyword evidence="6" id="KW-0812">Transmembrane</keyword>
<dbReference type="SUPFAM" id="SSF52540">
    <property type="entry name" value="P-loop containing nucleoside triphosphate hydrolases"/>
    <property type="match status" value="1"/>
</dbReference>
<keyword evidence="9" id="KW-1185">Reference proteome</keyword>
<comment type="similarity">
    <text evidence="1 5">Belongs to the protein sulfotransferase family.</text>
</comment>
<dbReference type="Proteomes" id="UP001165289">
    <property type="component" value="Unassembled WGS sequence"/>
</dbReference>
<evidence type="ECO:0000256" key="2">
    <source>
        <dbReference type="ARBA" id="ARBA00013262"/>
    </source>
</evidence>
<dbReference type="InterPro" id="IPR027417">
    <property type="entry name" value="P-loop_NTPase"/>
</dbReference>
<comment type="function">
    <text evidence="5">Catalyzes the O-sulfation of tyrosine residues within acidic motifs of polypeptides, using 3'-phosphoadenylyl sulfate (PAPS) as cosubstrate.</text>
</comment>
<keyword evidence="6" id="KW-1133">Transmembrane helix</keyword>
<protein>
    <recommendedName>
        <fullName evidence="2 5">Protein-tyrosine sulfotransferase</fullName>
        <ecNumber evidence="2 5">2.8.2.20</ecNumber>
    </recommendedName>
</protein>
<comment type="catalytic activity">
    <reaction evidence="4 5">
        <text>L-tyrosyl-[protein] + 3'-phosphoadenylyl sulfate = O-sulfo-L-tyrosine-[protein] + adenosine 3',5'-bisphosphate + H(+)</text>
        <dbReference type="Rhea" id="RHEA:16801"/>
        <dbReference type="Rhea" id="RHEA-COMP:10136"/>
        <dbReference type="Rhea" id="RHEA-COMP:11688"/>
        <dbReference type="ChEBI" id="CHEBI:15378"/>
        <dbReference type="ChEBI" id="CHEBI:46858"/>
        <dbReference type="ChEBI" id="CHEBI:58339"/>
        <dbReference type="ChEBI" id="CHEBI:58343"/>
        <dbReference type="ChEBI" id="CHEBI:65286"/>
        <dbReference type="EC" id="2.8.2.20"/>
    </reaction>
</comment>
<dbReference type="EMBL" id="JAKMXF010000144">
    <property type="protein sequence ID" value="KAI6656433.1"/>
    <property type="molecule type" value="Genomic_DNA"/>
</dbReference>
<comment type="caution">
    <text evidence="8">The sequence shown here is derived from an EMBL/GenBank/DDBJ whole genome shotgun (WGS) entry which is preliminary data.</text>
</comment>
<dbReference type="PANTHER" id="PTHR12788">
    <property type="entry name" value="PROTEIN-TYROSINE SULFOTRANSFERASE 2"/>
    <property type="match status" value="1"/>
</dbReference>
<reference evidence="8 9" key="1">
    <citation type="journal article" date="2023" name="BMC Biol.">
        <title>The compact genome of the sponge Oopsacas minuta (Hexactinellida) is lacking key metazoan core genes.</title>
        <authorList>
            <person name="Santini S."/>
            <person name="Schenkelaars Q."/>
            <person name="Jourda C."/>
            <person name="Duchesne M."/>
            <person name="Belahbib H."/>
            <person name="Rocher C."/>
            <person name="Selva M."/>
            <person name="Riesgo A."/>
            <person name="Vervoort M."/>
            <person name="Leys S.P."/>
            <person name="Kodjabachian L."/>
            <person name="Le Bivic A."/>
            <person name="Borchiellini C."/>
            <person name="Claverie J.M."/>
            <person name="Renard E."/>
        </authorList>
    </citation>
    <scope>NUCLEOTIDE SEQUENCE [LARGE SCALE GENOMIC DNA]</scope>
    <source>
        <strain evidence="8">SPO-2</strain>
    </source>
</reference>
<gene>
    <name evidence="8" type="ORF">LOD99_1229</name>
</gene>
<evidence type="ECO:0000256" key="1">
    <source>
        <dbReference type="ARBA" id="ARBA00009988"/>
    </source>
</evidence>
<evidence type="ECO:0000256" key="4">
    <source>
        <dbReference type="ARBA" id="ARBA00048460"/>
    </source>
</evidence>
<dbReference type="Pfam" id="PF00685">
    <property type="entry name" value="Sulfotransfer_1"/>
    <property type="match status" value="1"/>
</dbReference>
<dbReference type="GO" id="GO:0008476">
    <property type="term" value="F:protein-tyrosine sulfotransferase activity"/>
    <property type="evidence" value="ECO:0007669"/>
    <property type="project" value="UniProtKB-EC"/>
</dbReference>
<evidence type="ECO:0000313" key="8">
    <source>
        <dbReference type="EMBL" id="KAI6656433.1"/>
    </source>
</evidence>
<dbReference type="GO" id="GO:0005794">
    <property type="term" value="C:Golgi apparatus"/>
    <property type="evidence" value="ECO:0007669"/>
    <property type="project" value="UniProtKB-ARBA"/>
</dbReference>
<dbReference type="InterPro" id="IPR026634">
    <property type="entry name" value="TPST-like"/>
</dbReference>